<proteinExistence type="predicted"/>
<organism evidence="1 2">
    <name type="scientific">Kutzneria kofuensis</name>
    <dbReference type="NCBI Taxonomy" id="103725"/>
    <lineage>
        <taxon>Bacteria</taxon>
        <taxon>Bacillati</taxon>
        <taxon>Actinomycetota</taxon>
        <taxon>Actinomycetes</taxon>
        <taxon>Pseudonocardiales</taxon>
        <taxon>Pseudonocardiaceae</taxon>
        <taxon>Kutzneria</taxon>
    </lineage>
</organism>
<evidence type="ECO:0000313" key="2">
    <source>
        <dbReference type="Proteomes" id="UP000585638"/>
    </source>
</evidence>
<name>A0A7W9KJD8_9PSEU</name>
<sequence length="70" mass="7400">MSRSSSTNSAAQAAVHGQGWPQTAQAVSVHWCVVSTSAAWRRYRASVSFQAFLDVVGVGSIAITTSTRLC</sequence>
<reference evidence="1 2" key="1">
    <citation type="submission" date="2020-08" db="EMBL/GenBank/DDBJ databases">
        <title>Sequencing the genomes of 1000 actinobacteria strains.</title>
        <authorList>
            <person name="Klenk H.-P."/>
        </authorList>
    </citation>
    <scope>NUCLEOTIDE SEQUENCE [LARGE SCALE GENOMIC DNA]</scope>
    <source>
        <strain evidence="1 2">DSM 43851</strain>
    </source>
</reference>
<comment type="caution">
    <text evidence="1">The sequence shown here is derived from an EMBL/GenBank/DDBJ whole genome shotgun (WGS) entry which is preliminary data.</text>
</comment>
<evidence type="ECO:0000313" key="1">
    <source>
        <dbReference type="EMBL" id="MBB5893373.1"/>
    </source>
</evidence>
<dbReference type="AlphaFoldDB" id="A0A7W9KJD8"/>
<keyword evidence="2" id="KW-1185">Reference proteome</keyword>
<accession>A0A7W9KJD8</accession>
<gene>
    <name evidence="1" type="ORF">BJ998_004569</name>
</gene>
<dbReference type="RefSeq" id="WP_184864632.1">
    <property type="nucleotide sequence ID" value="NZ_BAAAWY010000018.1"/>
</dbReference>
<dbReference type="Proteomes" id="UP000585638">
    <property type="component" value="Unassembled WGS sequence"/>
</dbReference>
<protein>
    <submittedName>
        <fullName evidence="1">Uncharacterized protein</fullName>
    </submittedName>
</protein>
<dbReference type="EMBL" id="JACHIR010000001">
    <property type="protein sequence ID" value="MBB5893373.1"/>
    <property type="molecule type" value="Genomic_DNA"/>
</dbReference>